<reference evidence="2" key="1">
    <citation type="submission" date="2016-10" db="EMBL/GenBank/DDBJ databases">
        <authorList>
            <person name="Varghese N."/>
            <person name="Submissions S."/>
        </authorList>
    </citation>
    <scope>NUCLEOTIDE SEQUENCE [LARGE SCALE GENOMIC DNA]</scope>
    <source>
        <strain evidence="2">DSM 15282</strain>
    </source>
</reference>
<dbReference type="Pfam" id="PF14356">
    <property type="entry name" value="DUF4403"/>
    <property type="match status" value="1"/>
</dbReference>
<sequence>MQGVISSLIDSLKLQMIHQFATQLQKYSIPFIFLSILLVGCKSLDISNPGPLPEIPRATSEVNVPLTMPKATLNKIFNSQLPVNLVSEENLDLGSGIEGNLQLSRVGSISWVALDSQTIQMTLPLKVKGDLGLKRGGLGSLFRGKVPLDEQFAPVFRVNPQINPDWSLSVKQFELIDLGGNLALDVLGMKLDLSGLLEREIRAWAKENLRPDQKLVNMKPMIDLAWEQAGKPFMVNWEGGAQAFSIQPQSVRLKEYFDRSENFHLWLGLSGKINTHPANAAPSRAFPLPALSTNSDSENHLEITLPFQMSYAELDALMAENFLGKTFRVDRKTLLTYANLKTQSFGERLAITCDFVADRENGERMEGNFFVVGKPAYDRKSESLIFEDVNFKVMSDNSRAKLGIALKKGKIIRQIEKRAVFPIGDLLEDSLGGIQERLGLETPIADLSIQNLEISPSGFYPTRSGLQVMMKAQGKIGVNWK</sequence>
<evidence type="ECO:0000313" key="1">
    <source>
        <dbReference type="EMBL" id="SFO32875.1"/>
    </source>
</evidence>
<dbReference type="STRING" id="226506.SAMN04488519_105282"/>
<dbReference type="Proteomes" id="UP000199564">
    <property type="component" value="Unassembled WGS sequence"/>
</dbReference>
<dbReference type="AlphaFoldDB" id="A0A1I5G9Z7"/>
<evidence type="ECO:0000313" key="2">
    <source>
        <dbReference type="Proteomes" id="UP000199564"/>
    </source>
</evidence>
<dbReference type="EMBL" id="FOVW01000005">
    <property type="protein sequence ID" value="SFO32875.1"/>
    <property type="molecule type" value="Genomic_DNA"/>
</dbReference>
<keyword evidence="2" id="KW-1185">Reference proteome</keyword>
<gene>
    <name evidence="1" type="ORF">SAMN04488519_105282</name>
</gene>
<accession>A0A1I5G9Z7</accession>
<dbReference type="InterPro" id="IPR025515">
    <property type="entry name" value="DUF4403"/>
</dbReference>
<protein>
    <recommendedName>
        <fullName evidence="3">DUF4403 family protein</fullName>
    </recommendedName>
</protein>
<proteinExistence type="predicted"/>
<organism evidence="1 2">
    <name type="scientific">Algoriphagus ornithinivorans</name>
    <dbReference type="NCBI Taxonomy" id="226506"/>
    <lineage>
        <taxon>Bacteria</taxon>
        <taxon>Pseudomonadati</taxon>
        <taxon>Bacteroidota</taxon>
        <taxon>Cytophagia</taxon>
        <taxon>Cytophagales</taxon>
        <taxon>Cyclobacteriaceae</taxon>
        <taxon>Algoriphagus</taxon>
    </lineage>
</organism>
<name>A0A1I5G9Z7_9BACT</name>
<evidence type="ECO:0008006" key="3">
    <source>
        <dbReference type="Google" id="ProtNLM"/>
    </source>
</evidence>